<accession>A0ABP1N9I5</accession>
<comment type="caution">
    <text evidence="1">The sequence shown here is derived from an EMBL/GenBank/DDBJ whole genome shotgun (WGS) entry which is preliminary data.</text>
</comment>
<name>A0ABP1N9I5_XYLVO</name>
<dbReference type="Proteomes" id="UP001642520">
    <property type="component" value="Unassembled WGS sequence"/>
</dbReference>
<proteinExistence type="predicted"/>
<evidence type="ECO:0000313" key="1">
    <source>
        <dbReference type="EMBL" id="CAL7936936.1"/>
    </source>
</evidence>
<evidence type="ECO:0000313" key="2">
    <source>
        <dbReference type="Proteomes" id="UP001642520"/>
    </source>
</evidence>
<keyword evidence="2" id="KW-1185">Reference proteome</keyword>
<reference evidence="1 2" key="1">
    <citation type="submission" date="2024-08" db="EMBL/GenBank/DDBJ databases">
        <authorList>
            <person name="Will J Nash"/>
            <person name="Angela Man"/>
            <person name="Seanna McTaggart"/>
            <person name="Kendall Baker"/>
            <person name="Tom Barker"/>
            <person name="Leah Catchpole"/>
            <person name="Alex Durrant"/>
            <person name="Karim Gharbi"/>
            <person name="Naomi Irish"/>
            <person name="Gemy Kaithakottil"/>
            <person name="Debby Ku"/>
            <person name="Aaliyah Providence"/>
            <person name="Felix Shaw"/>
            <person name="David Swarbreck"/>
            <person name="Chris Watkins"/>
            <person name="Ann M. McCartney"/>
            <person name="Giulio Formenti"/>
            <person name="Alice Mouton"/>
            <person name="Noel Vella"/>
            <person name="Bjorn M von Reumont"/>
            <person name="Adriana Vella"/>
            <person name="Wilfried Haerty"/>
        </authorList>
    </citation>
    <scope>NUCLEOTIDE SEQUENCE [LARGE SCALE GENOMIC DNA]</scope>
</reference>
<gene>
    <name evidence="1" type="ORF">XYLVIOL_LOCUS2457</name>
</gene>
<organism evidence="1 2">
    <name type="scientific">Xylocopa violacea</name>
    <name type="common">Violet carpenter bee</name>
    <name type="synonym">Apis violacea</name>
    <dbReference type="NCBI Taxonomy" id="135666"/>
    <lineage>
        <taxon>Eukaryota</taxon>
        <taxon>Metazoa</taxon>
        <taxon>Ecdysozoa</taxon>
        <taxon>Arthropoda</taxon>
        <taxon>Hexapoda</taxon>
        <taxon>Insecta</taxon>
        <taxon>Pterygota</taxon>
        <taxon>Neoptera</taxon>
        <taxon>Endopterygota</taxon>
        <taxon>Hymenoptera</taxon>
        <taxon>Apocrita</taxon>
        <taxon>Aculeata</taxon>
        <taxon>Apoidea</taxon>
        <taxon>Anthophila</taxon>
        <taxon>Apidae</taxon>
        <taxon>Xylocopa</taxon>
        <taxon>Xylocopa</taxon>
    </lineage>
</organism>
<sequence>MEIRRSTRVERRHRDLGEGFEGEGRVARARADLIVLTLRLARARALPVSSFDEPRWRPEIVSIRWPPPRFVLRPEAIRFTESLCRGVDHGRGVFSCCRNPSEEGKEGGEGKTEIAMVFSLVISLWWILFERKRGNRDGGFASRTDLWP</sequence>
<protein>
    <submittedName>
        <fullName evidence="1">Uncharacterized protein</fullName>
    </submittedName>
</protein>
<dbReference type="EMBL" id="CAXAJV020001287">
    <property type="protein sequence ID" value="CAL7936936.1"/>
    <property type="molecule type" value="Genomic_DNA"/>
</dbReference>